<dbReference type="Proteomes" id="UP001108089">
    <property type="component" value="Unassembled WGS sequence"/>
</dbReference>
<reference evidence="1" key="1">
    <citation type="submission" date="2022-01" db="EMBL/GenBank/DDBJ databases">
        <title>Gordonia xiamenensis sp. nov., isolated from surface seawater in Xiamen.</title>
        <authorList>
            <person name="He Y.F."/>
        </authorList>
    </citation>
    <scope>NUCLEOTIDE SEQUENCE</scope>
    <source>
        <strain evidence="1">GW1C4-4</strain>
    </source>
</reference>
<accession>A0ABS9DNI9</accession>
<evidence type="ECO:0000313" key="2">
    <source>
        <dbReference type="Proteomes" id="UP001108089"/>
    </source>
</evidence>
<proteinExistence type="predicted"/>
<name>A0ABS9DNI9_9ACTN</name>
<gene>
    <name evidence="1" type="ORF">L1892_19945</name>
</gene>
<sequence length="228" mass="25133">MSRTKKTGNDAQDWDTARDAVRDNASELSAMTSHTELLGWAKANGIDTGSLFAKFKAELRKQLHIDYDAVRQRTFDARWEQMDQQARNAPQIVLYAAGDGEVASFAVCSADGEDPWYGDFHDNDKVAADDQDAADVAAARKAVYLAGQARELAQHELIGLRLVVSNHRVTLESVQRDCLRHDVFVTIDVVDDAADNPALEVCRLPGFRGWREVSLTDLLAADQGSEVA</sequence>
<comment type="caution">
    <text evidence="1">The sequence shown here is derived from an EMBL/GenBank/DDBJ whole genome shotgun (WGS) entry which is preliminary data.</text>
</comment>
<protein>
    <submittedName>
        <fullName evidence="1">Uncharacterized protein</fullName>
    </submittedName>
</protein>
<dbReference type="EMBL" id="JAKGCU010000024">
    <property type="protein sequence ID" value="MCF3940646.1"/>
    <property type="molecule type" value="Genomic_DNA"/>
</dbReference>
<evidence type="ECO:0000313" key="1">
    <source>
        <dbReference type="EMBL" id="MCF3940646.1"/>
    </source>
</evidence>
<dbReference type="RefSeq" id="WP_235725391.1">
    <property type="nucleotide sequence ID" value="NZ_JAKGCU010000024.1"/>
</dbReference>
<keyword evidence="2" id="KW-1185">Reference proteome</keyword>
<organism evidence="1 2">
    <name type="scientific">Gordonia tangerina</name>
    <dbReference type="NCBI Taxonomy" id="2911060"/>
    <lineage>
        <taxon>Bacteria</taxon>
        <taxon>Bacillati</taxon>
        <taxon>Actinomycetota</taxon>
        <taxon>Actinomycetes</taxon>
        <taxon>Mycobacteriales</taxon>
        <taxon>Gordoniaceae</taxon>
        <taxon>Gordonia</taxon>
    </lineage>
</organism>